<organism evidence="2 3">
    <name type="scientific">Amblyomma americanum</name>
    <name type="common">Lone star tick</name>
    <dbReference type="NCBI Taxonomy" id="6943"/>
    <lineage>
        <taxon>Eukaryota</taxon>
        <taxon>Metazoa</taxon>
        <taxon>Ecdysozoa</taxon>
        <taxon>Arthropoda</taxon>
        <taxon>Chelicerata</taxon>
        <taxon>Arachnida</taxon>
        <taxon>Acari</taxon>
        <taxon>Parasitiformes</taxon>
        <taxon>Ixodida</taxon>
        <taxon>Ixodoidea</taxon>
        <taxon>Ixodidae</taxon>
        <taxon>Amblyomminae</taxon>
        <taxon>Amblyomma</taxon>
    </lineage>
</organism>
<dbReference type="Proteomes" id="UP001321473">
    <property type="component" value="Unassembled WGS sequence"/>
</dbReference>
<evidence type="ECO:0008006" key="4">
    <source>
        <dbReference type="Google" id="ProtNLM"/>
    </source>
</evidence>
<dbReference type="AlphaFoldDB" id="A0AAQ4DA09"/>
<keyword evidence="1" id="KW-0732">Signal</keyword>
<dbReference type="EMBL" id="JARKHS020033191">
    <property type="protein sequence ID" value="KAK8759299.1"/>
    <property type="molecule type" value="Genomic_DNA"/>
</dbReference>
<reference evidence="2 3" key="1">
    <citation type="journal article" date="2023" name="Arcadia Sci">
        <title>De novo assembly of a long-read Amblyomma americanum tick genome.</title>
        <authorList>
            <person name="Chou S."/>
            <person name="Poskanzer K.E."/>
            <person name="Rollins M."/>
            <person name="Thuy-Boun P.S."/>
        </authorList>
    </citation>
    <scope>NUCLEOTIDE SEQUENCE [LARGE SCALE GENOMIC DNA]</scope>
    <source>
        <strain evidence="2">F_SG_1</strain>
        <tissue evidence="2">Salivary glands</tissue>
    </source>
</reference>
<protein>
    <recommendedName>
        <fullName evidence="4">Secreted protein</fullName>
    </recommendedName>
</protein>
<proteinExistence type="predicted"/>
<accession>A0AAQ4DA09</accession>
<keyword evidence="3" id="KW-1185">Reference proteome</keyword>
<comment type="caution">
    <text evidence="2">The sequence shown here is derived from an EMBL/GenBank/DDBJ whole genome shotgun (WGS) entry which is preliminary data.</text>
</comment>
<sequence length="345" mass="39111">MTCHSPLMLVQVLLLTGFYYQPPVSPRWLPDLQDATADWILQICNCCTDYMYAPLPFLEASKILTWQHATISADEDSYMRRAVFTIPLSDGTADETTRHSPAMLFQALLLTGFYYQPPVSPRCLPNSQAATADCILHICNHCTDYLCAAQPFLEAFNILTWKHATISADEDSYIRRAVFTVPLSHRTADEMPRHSPLMLFQARLLTGFYYQPPVSSRRLPDPQPATADWILDICNRCADYLCAPQPFLEAFNFLTWQHATISVDEHTYIRRAVFTVPLGDGTADETTRHLPLMPFQALLLTGFSYQPPVSPRCLPDSQAAAADWILHICNRCTDYIWAPQPTLEE</sequence>
<gene>
    <name evidence="2" type="ORF">V5799_003059</name>
</gene>
<evidence type="ECO:0000313" key="3">
    <source>
        <dbReference type="Proteomes" id="UP001321473"/>
    </source>
</evidence>
<feature type="chain" id="PRO_5042951492" description="Secreted protein" evidence="1">
    <location>
        <begin position="27"/>
        <end position="345"/>
    </location>
</feature>
<name>A0AAQ4DA09_AMBAM</name>
<feature type="signal peptide" evidence="1">
    <location>
        <begin position="1"/>
        <end position="26"/>
    </location>
</feature>
<evidence type="ECO:0000313" key="2">
    <source>
        <dbReference type="EMBL" id="KAK8759299.1"/>
    </source>
</evidence>
<evidence type="ECO:0000256" key="1">
    <source>
        <dbReference type="SAM" id="SignalP"/>
    </source>
</evidence>